<dbReference type="EMBL" id="BNJF01000001">
    <property type="protein sequence ID" value="GHO42585.1"/>
    <property type="molecule type" value="Genomic_DNA"/>
</dbReference>
<dbReference type="Pfam" id="PF19372">
    <property type="entry name" value="DUF5947"/>
    <property type="match status" value="1"/>
</dbReference>
<organism evidence="1 2">
    <name type="scientific">Ktedonospora formicarum</name>
    <dbReference type="NCBI Taxonomy" id="2778364"/>
    <lineage>
        <taxon>Bacteria</taxon>
        <taxon>Bacillati</taxon>
        <taxon>Chloroflexota</taxon>
        <taxon>Ktedonobacteria</taxon>
        <taxon>Ktedonobacterales</taxon>
        <taxon>Ktedonobacteraceae</taxon>
        <taxon>Ktedonospora</taxon>
    </lineage>
</organism>
<reference evidence="1" key="1">
    <citation type="submission" date="2020-10" db="EMBL/GenBank/DDBJ databases">
        <title>Taxonomic study of unclassified bacteria belonging to the class Ktedonobacteria.</title>
        <authorList>
            <person name="Yabe S."/>
            <person name="Wang C.M."/>
            <person name="Zheng Y."/>
            <person name="Sakai Y."/>
            <person name="Cavaletti L."/>
            <person name="Monciardini P."/>
            <person name="Donadio S."/>
        </authorList>
    </citation>
    <scope>NUCLEOTIDE SEQUENCE</scope>
    <source>
        <strain evidence="1">SOSP1-1</strain>
    </source>
</reference>
<gene>
    <name evidence="1" type="ORF">KSX_07480</name>
</gene>
<dbReference type="InterPro" id="IPR045991">
    <property type="entry name" value="DUF5947"/>
</dbReference>
<dbReference type="Proteomes" id="UP000612362">
    <property type="component" value="Unassembled WGS sequence"/>
</dbReference>
<dbReference type="RefSeq" id="WP_220192112.1">
    <property type="nucleotide sequence ID" value="NZ_BNJF01000001.1"/>
</dbReference>
<evidence type="ECO:0000313" key="1">
    <source>
        <dbReference type="EMBL" id="GHO42585.1"/>
    </source>
</evidence>
<evidence type="ECO:0000313" key="2">
    <source>
        <dbReference type="Proteomes" id="UP000612362"/>
    </source>
</evidence>
<name>A0A8J3HX06_9CHLR</name>
<accession>A0A8J3HX06</accession>
<comment type="caution">
    <text evidence="1">The sequence shown here is derived from an EMBL/GenBank/DDBJ whole genome shotgun (WGS) entry which is preliminary data.</text>
</comment>
<keyword evidence="2" id="KW-1185">Reference proteome</keyword>
<dbReference type="AlphaFoldDB" id="A0A8J3HX06"/>
<proteinExistence type="predicted"/>
<protein>
    <submittedName>
        <fullName evidence="1">Uncharacterized protein</fullName>
    </submittedName>
</protein>
<sequence length="226" mass="25834">MTTIYPGDSSESRPHISLKALRRFTLKQTDEPPITREHCELCGEPLPSEHHHLLALSSRACLCACNACALLFKSERQQARYKTVPRRFLTFVQFHLEDEAWEALALPVNMVYIFRTGKGARAFYPSPAGAMESLLDLDDWENITQANPHLQDMEEEVEALLINRVRGHNECYLVPIDTCYQLVGLIRLCWRGLSGGQEAWEAIDSFFRDLRERATVIDEGEQPCQI</sequence>